<dbReference type="RefSeq" id="XP_018186331.1">
    <property type="nucleotide sequence ID" value="XM_018329549.1"/>
</dbReference>
<organism evidence="2 3">
    <name type="scientific">Xylona heveae (strain CBS 132557 / TC161)</name>
    <dbReference type="NCBI Taxonomy" id="1328760"/>
    <lineage>
        <taxon>Eukaryota</taxon>
        <taxon>Fungi</taxon>
        <taxon>Dikarya</taxon>
        <taxon>Ascomycota</taxon>
        <taxon>Pezizomycotina</taxon>
        <taxon>Xylonomycetes</taxon>
        <taxon>Xylonales</taxon>
        <taxon>Xylonaceae</taxon>
        <taxon>Xylona</taxon>
    </lineage>
</organism>
<accession>A0A165FB15</accession>
<proteinExistence type="predicted"/>
<feature type="chain" id="PRO_5007857679" description="4Fe-4S ferredoxin-type domain-containing protein" evidence="1">
    <location>
        <begin position="17"/>
        <end position="177"/>
    </location>
</feature>
<evidence type="ECO:0008006" key="4">
    <source>
        <dbReference type="Google" id="ProtNLM"/>
    </source>
</evidence>
<dbReference type="AlphaFoldDB" id="A0A165FB15"/>
<dbReference type="InParanoid" id="A0A165FB15"/>
<dbReference type="GeneID" id="28894686"/>
<name>A0A165FB15_XYLHT</name>
<evidence type="ECO:0000256" key="1">
    <source>
        <dbReference type="SAM" id="SignalP"/>
    </source>
</evidence>
<dbReference type="EMBL" id="KV407462">
    <property type="protein sequence ID" value="KZF20776.1"/>
    <property type="molecule type" value="Genomic_DNA"/>
</dbReference>
<protein>
    <recommendedName>
        <fullName evidence="4">4Fe-4S ferredoxin-type domain-containing protein</fullName>
    </recommendedName>
</protein>
<keyword evidence="1" id="KW-0732">Signal</keyword>
<keyword evidence="3" id="KW-1185">Reference proteome</keyword>
<evidence type="ECO:0000313" key="2">
    <source>
        <dbReference type="EMBL" id="KZF20776.1"/>
    </source>
</evidence>
<gene>
    <name evidence="2" type="ORF">L228DRAFT_179229</name>
</gene>
<sequence length="177" mass="19214">MHGVLMHVLFINFWSCIFDDLPSSSCSFSSSLSSLSPVCCSFFPLTSFPPPLQHPQLTAPAALQRLGQSRRLRNCDNKLTPAPRGRYRSPVAAAVERLADTCTRSVACGLCSVRCPLPLPFASLGRRPLPDSDPALYGEKDGEGSGPVRCSAHFPTLYCNCELTLADDPDDTMNHSI</sequence>
<evidence type="ECO:0000313" key="3">
    <source>
        <dbReference type="Proteomes" id="UP000076632"/>
    </source>
</evidence>
<reference evidence="2 3" key="1">
    <citation type="journal article" date="2016" name="Fungal Biol.">
        <title>The genome of Xylona heveae provides a window into fungal endophytism.</title>
        <authorList>
            <person name="Gazis R."/>
            <person name="Kuo A."/>
            <person name="Riley R."/>
            <person name="LaButti K."/>
            <person name="Lipzen A."/>
            <person name="Lin J."/>
            <person name="Amirebrahimi M."/>
            <person name="Hesse C.N."/>
            <person name="Spatafora J.W."/>
            <person name="Henrissat B."/>
            <person name="Hainaut M."/>
            <person name="Grigoriev I.V."/>
            <person name="Hibbett D.S."/>
        </authorList>
    </citation>
    <scope>NUCLEOTIDE SEQUENCE [LARGE SCALE GENOMIC DNA]</scope>
    <source>
        <strain evidence="2 3">TC161</strain>
    </source>
</reference>
<dbReference type="Proteomes" id="UP000076632">
    <property type="component" value="Unassembled WGS sequence"/>
</dbReference>
<feature type="signal peptide" evidence="1">
    <location>
        <begin position="1"/>
        <end position="16"/>
    </location>
</feature>